<evidence type="ECO:0000313" key="2">
    <source>
        <dbReference type="Proteomes" id="UP000192257"/>
    </source>
</evidence>
<reference evidence="1 2" key="1">
    <citation type="submission" date="2017-03" db="EMBL/GenBank/DDBJ databases">
        <title>An alternative strategy for trypanosome survival in the mammalian bloodstream revealed through genome and transcriptome analysis of the ubiquitous bovine parasite Trypanosoma (Megatrypanum) theileri.</title>
        <authorList>
            <person name="Kelly S."/>
            <person name="Ivens A."/>
            <person name="Mott A."/>
            <person name="O'Neill E."/>
            <person name="Emms D."/>
            <person name="Macleod O."/>
            <person name="Voorheis P."/>
            <person name="Matthews J."/>
            <person name="Matthews K."/>
            <person name="Carrington M."/>
        </authorList>
    </citation>
    <scope>NUCLEOTIDE SEQUENCE [LARGE SCALE GENOMIC DNA]</scope>
    <source>
        <strain evidence="1">Edinburgh</strain>
    </source>
</reference>
<accession>A0A1X0NN95</accession>
<dbReference type="OrthoDB" id="251711at2759"/>
<evidence type="ECO:0000313" key="1">
    <source>
        <dbReference type="EMBL" id="ORC86177.1"/>
    </source>
</evidence>
<name>A0A1X0NN95_9TRYP</name>
<sequence length="116" mass="13230">MDINVDKTKYTLFGTTNPHPLSLELRGIPLGPEKAPKLLGITFQNYRGMSTHVVQTRQRTNFRLLQLAAIPSTTWGPKRDVLRAFYLTPVQAQTLYGFEVWYWDTAPTSRKLSYAG</sequence>
<proteinExistence type="predicted"/>
<comment type="caution">
    <text evidence="1">The sequence shown here is derived from an EMBL/GenBank/DDBJ whole genome shotgun (WGS) entry which is preliminary data.</text>
</comment>
<dbReference type="AlphaFoldDB" id="A0A1X0NN95"/>
<dbReference type="Proteomes" id="UP000192257">
    <property type="component" value="Unassembled WGS sequence"/>
</dbReference>
<protein>
    <submittedName>
        <fullName evidence="1">Tbingi protein</fullName>
    </submittedName>
</protein>
<dbReference type="VEuPathDB" id="TriTrypDB:TM35_000302170"/>
<dbReference type="RefSeq" id="XP_028880243.1">
    <property type="nucleotide sequence ID" value="XM_029028540.1"/>
</dbReference>
<keyword evidence="2" id="KW-1185">Reference proteome</keyword>
<dbReference type="GeneID" id="39988320"/>
<gene>
    <name evidence="1" type="ORF">TM35_000302170</name>
</gene>
<organism evidence="1 2">
    <name type="scientific">Trypanosoma theileri</name>
    <dbReference type="NCBI Taxonomy" id="67003"/>
    <lineage>
        <taxon>Eukaryota</taxon>
        <taxon>Discoba</taxon>
        <taxon>Euglenozoa</taxon>
        <taxon>Kinetoplastea</taxon>
        <taxon>Metakinetoplastina</taxon>
        <taxon>Trypanosomatida</taxon>
        <taxon>Trypanosomatidae</taxon>
        <taxon>Trypanosoma</taxon>
    </lineage>
</organism>
<dbReference type="EMBL" id="NBCO01000030">
    <property type="protein sequence ID" value="ORC86177.1"/>
    <property type="molecule type" value="Genomic_DNA"/>
</dbReference>